<protein>
    <submittedName>
        <fullName evidence="7">Acetyltransferase</fullName>
    </submittedName>
</protein>
<dbReference type="Gene3D" id="2.160.10.10">
    <property type="entry name" value="Hexapeptide repeat proteins"/>
    <property type="match status" value="1"/>
</dbReference>
<dbReference type="SUPFAM" id="SSF51161">
    <property type="entry name" value="Trimeric LpxA-like enzymes"/>
    <property type="match status" value="1"/>
</dbReference>
<keyword evidence="7" id="KW-0808">Transferase</keyword>
<evidence type="ECO:0000256" key="1">
    <source>
        <dbReference type="ARBA" id="ARBA00007274"/>
    </source>
</evidence>
<name>A0A7X1DYZ4_9PSED</name>
<dbReference type="RefSeq" id="WP_185708744.1">
    <property type="nucleotide sequence ID" value="NZ_JAAXCY010000003.1"/>
</dbReference>
<feature type="binding site" evidence="3">
    <location>
        <position position="70"/>
    </location>
    <ligand>
        <name>substrate</name>
    </ligand>
</feature>
<dbReference type="InterPro" id="IPR020019">
    <property type="entry name" value="AcTrfase_PglD-like"/>
</dbReference>
<dbReference type="EMBL" id="JAAXCZ010000009">
    <property type="protein sequence ID" value="MBC2382875.1"/>
    <property type="molecule type" value="Genomic_DNA"/>
</dbReference>
<evidence type="ECO:0000259" key="4">
    <source>
        <dbReference type="Pfam" id="PF17836"/>
    </source>
</evidence>
<sequence length="214" mass="22466">MDVSKRLIIVGFSGFGKEVYWLARRLGITVVGFLDDNPAVQGVTYRDSPVLGTVDSWVNYPDCLYVIAVGSPRIRKKIYENIAASGMPQFATLIDPAAVVNSEFVSIGEGSIICAGTILTVDIVVGAHVIINLNCTIGHDAVIRDFVTVAPLVAVSGNVKLSECCEVGTGASIRQGVTLGQGSMLGMGGVLTKNVAENTVFFGNPAKAFKTIAG</sequence>
<evidence type="ECO:0000313" key="5">
    <source>
        <dbReference type="EMBL" id="MBC2382875.1"/>
    </source>
</evidence>
<evidence type="ECO:0000256" key="3">
    <source>
        <dbReference type="PIRSR" id="PIRSR620019-2"/>
    </source>
</evidence>
<dbReference type="Proteomes" id="UP000534677">
    <property type="component" value="Unassembled WGS sequence"/>
</dbReference>
<dbReference type="EMBL" id="JAAXCY010000003">
    <property type="protein sequence ID" value="MBC2406306.1"/>
    <property type="molecule type" value="Genomic_DNA"/>
</dbReference>
<dbReference type="InterPro" id="IPR050179">
    <property type="entry name" value="Trans_hexapeptide_repeat"/>
</dbReference>
<accession>A0A7X1DYZ4</accession>
<dbReference type="InterPro" id="IPR041561">
    <property type="entry name" value="PglD_N"/>
</dbReference>
<dbReference type="AlphaFoldDB" id="A0A7X1DYZ4"/>
<dbReference type="CDD" id="cd03360">
    <property type="entry name" value="LbH_AT_putative"/>
    <property type="match status" value="1"/>
</dbReference>
<proteinExistence type="inferred from homology"/>
<evidence type="ECO:0000313" key="9">
    <source>
        <dbReference type="Proteomes" id="UP000534677"/>
    </source>
</evidence>
<comment type="caution">
    <text evidence="7">The sequence shown here is derived from an EMBL/GenBank/DDBJ whole genome shotgun (WGS) entry which is preliminary data.</text>
</comment>
<dbReference type="PANTHER" id="PTHR43300">
    <property type="entry name" value="ACETYLTRANSFERASE"/>
    <property type="match status" value="1"/>
</dbReference>
<dbReference type="Proteomes" id="UP000520513">
    <property type="component" value="Unassembled WGS sequence"/>
</dbReference>
<comment type="similarity">
    <text evidence="1">Belongs to the transferase hexapeptide repeat family.</text>
</comment>
<dbReference type="GO" id="GO:0016740">
    <property type="term" value="F:transferase activity"/>
    <property type="evidence" value="ECO:0007669"/>
    <property type="project" value="UniProtKB-KW"/>
</dbReference>
<dbReference type="InterPro" id="IPR011004">
    <property type="entry name" value="Trimer_LpxA-like_sf"/>
</dbReference>
<gene>
    <name evidence="5" type="ORF">HF209_18190</name>
    <name evidence="6" type="ORF">HF257_09860</name>
    <name evidence="7" type="ORF">HF257_13085</name>
</gene>
<dbReference type="Pfam" id="PF17836">
    <property type="entry name" value="PglD_N"/>
    <property type="match status" value="1"/>
</dbReference>
<reference evidence="8 9" key="1">
    <citation type="submission" date="2020-04" db="EMBL/GenBank/DDBJ databases">
        <title>Pseudomonas crami sp. nov., a novel proteolytic bacterial species isolated from cream.</title>
        <authorList>
            <person name="Hofmann K."/>
            <person name="Woller A."/>
            <person name="Huptas C."/>
            <person name="Wenning M."/>
            <person name="Scherer S."/>
            <person name="Doll E.V."/>
        </authorList>
    </citation>
    <scope>NUCLEOTIDE SEQUENCE [LARGE SCALE GENOMIC DNA]</scope>
    <source>
        <strain evidence="5 9">WS 5096</strain>
        <strain evidence="7 8">WS 5106</strain>
    </source>
</reference>
<dbReference type="NCBIfam" id="TIGR03570">
    <property type="entry name" value="NeuD_NnaD"/>
    <property type="match status" value="1"/>
</dbReference>
<evidence type="ECO:0000313" key="6">
    <source>
        <dbReference type="EMBL" id="MBC2406306.1"/>
    </source>
</evidence>
<dbReference type="Gene3D" id="3.40.50.20">
    <property type="match status" value="1"/>
</dbReference>
<dbReference type="PANTHER" id="PTHR43300:SF7">
    <property type="entry name" value="UDP-N-ACETYLBACILLOSAMINE N-ACETYLTRANSFERASE"/>
    <property type="match status" value="1"/>
</dbReference>
<dbReference type="EMBL" id="JAAXCY010000004">
    <property type="protein sequence ID" value="MBC2406942.1"/>
    <property type="molecule type" value="Genomic_DNA"/>
</dbReference>
<evidence type="ECO:0000313" key="8">
    <source>
        <dbReference type="Proteomes" id="UP000520513"/>
    </source>
</evidence>
<feature type="site" description="Increases basicity of active site His" evidence="2">
    <location>
        <position position="140"/>
    </location>
</feature>
<evidence type="ECO:0000256" key="2">
    <source>
        <dbReference type="PIRSR" id="PIRSR620019-1"/>
    </source>
</evidence>
<organism evidence="7 8">
    <name type="scientific">Pseudomonas cremoris</name>
    <dbReference type="NCBI Taxonomy" id="2724178"/>
    <lineage>
        <taxon>Bacteria</taxon>
        <taxon>Pseudomonadati</taxon>
        <taxon>Pseudomonadota</taxon>
        <taxon>Gammaproteobacteria</taxon>
        <taxon>Pseudomonadales</taxon>
        <taxon>Pseudomonadaceae</taxon>
        <taxon>Pseudomonas</taxon>
    </lineage>
</organism>
<keyword evidence="9" id="KW-1185">Reference proteome</keyword>
<feature type="domain" description="PglD N-terminal" evidence="4">
    <location>
        <begin position="6"/>
        <end position="81"/>
    </location>
</feature>
<evidence type="ECO:0000313" key="7">
    <source>
        <dbReference type="EMBL" id="MBC2406942.1"/>
    </source>
</evidence>
<feature type="active site" description="Proton acceptor" evidence="2">
    <location>
        <position position="139"/>
    </location>
</feature>